<dbReference type="GO" id="GO:0005829">
    <property type="term" value="C:cytosol"/>
    <property type="evidence" value="ECO:0007669"/>
    <property type="project" value="TreeGrafter"/>
</dbReference>
<dbReference type="InterPro" id="IPR003329">
    <property type="entry name" value="Cytidylyl_trans"/>
</dbReference>
<comment type="caution">
    <text evidence="1">The sequence shown here is derived from an EMBL/GenBank/DDBJ whole genome shotgun (WGS) entry which is preliminary data.</text>
</comment>
<protein>
    <recommendedName>
        <fullName evidence="3">Acylneuraminate cytidylyltransferase</fullName>
    </recommendedName>
</protein>
<dbReference type="Pfam" id="PF02348">
    <property type="entry name" value="CTP_transf_3"/>
    <property type="match status" value="1"/>
</dbReference>
<dbReference type="STRING" id="1963862.B4O97_05270"/>
<dbReference type="PANTHER" id="PTHR42866">
    <property type="entry name" value="3-DEOXY-MANNO-OCTULOSONATE CYTIDYLYLTRANSFERASE"/>
    <property type="match status" value="1"/>
</dbReference>
<evidence type="ECO:0000313" key="1">
    <source>
        <dbReference type="EMBL" id="ORC36487.1"/>
    </source>
</evidence>
<dbReference type="Gene3D" id="3.90.550.10">
    <property type="entry name" value="Spore Coat Polysaccharide Biosynthesis Protein SpsA, Chain A"/>
    <property type="match status" value="1"/>
</dbReference>
<evidence type="ECO:0000313" key="2">
    <source>
        <dbReference type="Proteomes" id="UP000192343"/>
    </source>
</evidence>
<keyword evidence="2" id="KW-1185">Reference proteome</keyword>
<dbReference type="OrthoDB" id="9815559at2"/>
<reference evidence="1 2" key="1">
    <citation type="submission" date="2017-03" db="EMBL/GenBank/DDBJ databases">
        <title>Draft Genome sequence of Marispirochaeta sp. strain JC444.</title>
        <authorList>
            <person name="Shivani Y."/>
            <person name="Subhash Y."/>
            <person name="Sasikala C."/>
            <person name="Ramana C."/>
        </authorList>
    </citation>
    <scope>NUCLEOTIDE SEQUENCE [LARGE SCALE GENOMIC DNA]</scope>
    <source>
        <strain evidence="1 2">JC444</strain>
    </source>
</reference>
<gene>
    <name evidence="1" type="ORF">B4O97_05270</name>
</gene>
<dbReference type="SUPFAM" id="SSF53448">
    <property type="entry name" value="Nucleotide-diphospho-sugar transferases"/>
    <property type="match status" value="1"/>
</dbReference>
<name>A0A1Y1S050_9SPIO</name>
<dbReference type="AlphaFoldDB" id="A0A1Y1S050"/>
<sequence>MGGPRNVTGVILQARLDSSRLPAKALLDLQGKTVVEHAMAALRKLSSAEVFILATDPESADFFRRKAEAEGFELFIGPKEDVLRRFADAARHYGLDLIVRATGDNPLVSWEIAGESLDLQREAAADYAACTDAPLGTGVEVIAARALLEADRLARDPYEREHVCPYLYRRPEEYKISVSPVRESRRLPEARVTVDTLEDYRHISALFRSLYRGTPIALEDVLDYLKTEASGKADTSG</sequence>
<evidence type="ECO:0008006" key="3">
    <source>
        <dbReference type="Google" id="ProtNLM"/>
    </source>
</evidence>
<dbReference type="Proteomes" id="UP000192343">
    <property type="component" value="Unassembled WGS sequence"/>
</dbReference>
<dbReference type="InterPro" id="IPR029044">
    <property type="entry name" value="Nucleotide-diphossugar_trans"/>
</dbReference>
<proteinExistence type="predicted"/>
<dbReference type="EMBL" id="MWQY01000005">
    <property type="protein sequence ID" value="ORC36487.1"/>
    <property type="molecule type" value="Genomic_DNA"/>
</dbReference>
<accession>A0A1Y1S050</accession>
<dbReference type="PANTHER" id="PTHR42866:SF1">
    <property type="entry name" value="SPORE COAT POLYSACCHARIDE BIOSYNTHESIS PROTEIN SPSF"/>
    <property type="match status" value="1"/>
</dbReference>
<organism evidence="1 2">
    <name type="scientific">Marispirochaeta aestuarii</name>
    <dbReference type="NCBI Taxonomy" id="1963862"/>
    <lineage>
        <taxon>Bacteria</taxon>
        <taxon>Pseudomonadati</taxon>
        <taxon>Spirochaetota</taxon>
        <taxon>Spirochaetia</taxon>
        <taxon>Spirochaetales</taxon>
        <taxon>Spirochaetaceae</taxon>
        <taxon>Marispirochaeta</taxon>
    </lineage>
</organism>